<dbReference type="RefSeq" id="WP_271435922.1">
    <property type="nucleotide sequence ID" value="NZ_CP073355.1"/>
</dbReference>
<feature type="transmembrane region" description="Helical" evidence="10">
    <location>
        <begin position="129"/>
        <end position="147"/>
    </location>
</feature>
<keyword evidence="1 10" id="KW-0813">Transport</keyword>
<evidence type="ECO:0000313" key="12">
    <source>
        <dbReference type="Proteomes" id="UP001056539"/>
    </source>
</evidence>
<proteinExistence type="inferred from homology"/>
<comment type="similarity">
    <text evidence="10">Belongs to the NqrB/RnfD family.</text>
</comment>
<keyword evidence="12" id="KW-1185">Reference proteome</keyword>
<dbReference type="PANTHER" id="PTHR30578:SF0">
    <property type="entry name" value="ION-TRANSLOCATING OXIDOREDUCTASE COMPLEX SUBUNIT D"/>
    <property type="match status" value="1"/>
</dbReference>
<organism evidence="11 12">
    <name type="scientific">Thermospira aquatica</name>
    <dbReference type="NCBI Taxonomy" id="2828656"/>
    <lineage>
        <taxon>Bacteria</taxon>
        <taxon>Pseudomonadati</taxon>
        <taxon>Spirochaetota</taxon>
        <taxon>Spirochaetia</taxon>
        <taxon>Brevinematales</taxon>
        <taxon>Thermospiraceae</taxon>
        <taxon>Thermospira</taxon>
    </lineage>
</organism>
<keyword evidence="6 10" id="KW-1278">Translocase</keyword>
<feature type="transmembrane region" description="Helical" evidence="10">
    <location>
        <begin position="319"/>
        <end position="337"/>
    </location>
</feature>
<comment type="caution">
    <text evidence="10">Lacks conserved residue(s) required for the propagation of feature annotation.</text>
</comment>
<dbReference type="InterPro" id="IPR004338">
    <property type="entry name" value="NqrB/RnfD"/>
</dbReference>
<comment type="function">
    <text evidence="10">Part of a membrane-bound complex that couples electron transfer with translocation of ions across the membrane.</text>
</comment>
<keyword evidence="8 10" id="KW-1133">Transmembrane helix</keyword>
<feature type="transmembrane region" description="Helical" evidence="10">
    <location>
        <begin position="295"/>
        <end position="313"/>
    </location>
</feature>
<keyword evidence="10" id="KW-1003">Cell membrane</keyword>
<keyword evidence="3 10" id="KW-0285">Flavoprotein</keyword>
<dbReference type="GO" id="GO:0005886">
    <property type="term" value="C:plasma membrane"/>
    <property type="evidence" value="ECO:0007669"/>
    <property type="project" value="UniProtKB-SubCell"/>
</dbReference>
<comment type="cofactor">
    <cofactor evidence="10">
        <name>FMN</name>
        <dbReference type="ChEBI" id="CHEBI:58210"/>
    </cofactor>
</comment>
<evidence type="ECO:0000256" key="7">
    <source>
        <dbReference type="ARBA" id="ARBA00022982"/>
    </source>
</evidence>
<feature type="transmembrane region" description="Helical" evidence="10">
    <location>
        <begin position="238"/>
        <end position="259"/>
    </location>
</feature>
<evidence type="ECO:0000256" key="6">
    <source>
        <dbReference type="ARBA" id="ARBA00022967"/>
    </source>
</evidence>
<keyword evidence="7 10" id="KW-0249">Electron transport</keyword>
<evidence type="ECO:0000256" key="8">
    <source>
        <dbReference type="ARBA" id="ARBA00022989"/>
    </source>
</evidence>
<comment type="subcellular location">
    <subcellularLocation>
        <location evidence="10">Cell membrane</location>
        <topology evidence="10">Multi-pass membrane protein</topology>
    </subcellularLocation>
</comment>
<comment type="subunit">
    <text evidence="10">The complex is composed of six subunits: RnfA, RnfB, RnfC, RnfD, RnfE and RnfG.</text>
</comment>
<keyword evidence="4 10" id="KW-0288">FMN</keyword>
<dbReference type="GO" id="GO:0055085">
    <property type="term" value="P:transmembrane transport"/>
    <property type="evidence" value="ECO:0007669"/>
    <property type="project" value="InterPro"/>
</dbReference>
<evidence type="ECO:0000256" key="9">
    <source>
        <dbReference type="ARBA" id="ARBA00023136"/>
    </source>
</evidence>
<dbReference type="Proteomes" id="UP001056539">
    <property type="component" value="Chromosome"/>
</dbReference>
<dbReference type="KEGG" id="taqu:KDW03_03030"/>
<dbReference type="NCBIfam" id="TIGR01946">
    <property type="entry name" value="rnfD"/>
    <property type="match status" value="1"/>
</dbReference>
<accession>A0AAX3BF91</accession>
<feature type="transmembrane region" description="Helical" evidence="10">
    <location>
        <begin position="52"/>
        <end position="70"/>
    </location>
</feature>
<evidence type="ECO:0000256" key="4">
    <source>
        <dbReference type="ARBA" id="ARBA00022643"/>
    </source>
</evidence>
<sequence>MAKAKGKAGAGLFSPHIHSPFSVEKVMWDVVIALIPAGIAGVYFFGANALRIIAISLVTGLLTELVMGILSKRGITIFDGSVVITSLLFAYNLPPAAPWYVIVFGNMFAVAIVKWAFGGLGYNFMNPAIGGRLFVMIAWSGVMSGRWSPTIRSFMEKGMDFWQASQAIVSPEMMTSASALTVLKIDGYAGLYKQGLFDYWNLFIGNVPGCIGETSVLAILIGFVYLLVRRVITWEVPVIYVGTVAFLSWIFGGLSHGTGWFTGDALFHILSGGLMLGACFMANDSVTSPLSFSGNVFYALMLGFLTTMIRLFGGYPEGVAFSIAVMNIFVPLIDRYFRPSLYGYRRAVLKKARES</sequence>
<feature type="transmembrane region" description="Helical" evidence="10">
    <location>
        <begin position="99"/>
        <end position="117"/>
    </location>
</feature>
<dbReference type="InterPro" id="IPR011303">
    <property type="entry name" value="RnfD_bac"/>
</dbReference>
<keyword evidence="9 10" id="KW-0472">Membrane</keyword>
<feature type="transmembrane region" description="Helical" evidence="10">
    <location>
        <begin position="265"/>
        <end position="283"/>
    </location>
</feature>
<dbReference type="GO" id="GO:0022900">
    <property type="term" value="P:electron transport chain"/>
    <property type="evidence" value="ECO:0007669"/>
    <property type="project" value="UniProtKB-UniRule"/>
</dbReference>
<dbReference type="PANTHER" id="PTHR30578">
    <property type="entry name" value="ELECTRON TRANSPORT COMPLEX PROTEIN RNFD"/>
    <property type="match status" value="1"/>
</dbReference>
<feature type="transmembrane region" description="Helical" evidence="10">
    <location>
        <begin position="26"/>
        <end position="46"/>
    </location>
</feature>
<evidence type="ECO:0000256" key="10">
    <source>
        <dbReference type="HAMAP-Rule" id="MF_00462"/>
    </source>
</evidence>
<evidence type="ECO:0000256" key="3">
    <source>
        <dbReference type="ARBA" id="ARBA00022630"/>
    </source>
</evidence>
<reference evidence="11" key="2">
    <citation type="submission" date="2022-06" db="EMBL/GenBank/DDBJ databases">
        <title>Thermospira aquatica gen. nov., sp. nov.</title>
        <authorList>
            <person name="Ben Ali Gam Z."/>
            <person name="Labat M."/>
        </authorList>
    </citation>
    <scope>NUCLEOTIDE SEQUENCE</scope>
    <source>
        <strain evidence="11">F1F22</strain>
    </source>
</reference>
<reference evidence="11" key="1">
    <citation type="submission" date="2021-04" db="EMBL/GenBank/DDBJ databases">
        <authorList>
            <person name="Postec A."/>
        </authorList>
    </citation>
    <scope>NUCLEOTIDE SEQUENCE</scope>
    <source>
        <strain evidence="11">F1F22</strain>
    </source>
</reference>
<evidence type="ECO:0000256" key="1">
    <source>
        <dbReference type="ARBA" id="ARBA00022448"/>
    </source>
</evidence>
<evidence type="ECO:0000313" key="11">
    <source>
        <dbReference type="EMBL" id="URA10793.1"/>
    </source>
</evidence>
<evidence type="ECO:0000256" key="2">
    <source>
        <dbReference type="ARBA" id="ARBA00022553"/>
    </source>
</evidence>
<feature type="transmembrane region" description="Helical" evidence="10">
    <location>
        <begin position="202"/>
        <end position="226"/>
    </location>
</feature>
<dbReference type="AlphaFoldDB" id="A0AAX3BF91"/>
<evidence type="ECO:0000256" key="5">
    <source>
        <dbReference type="ARBA" id="ARBA00022692"/>
    </source>
</evidence>
<dbReference type="HAMAP" id="MF_00462">
    <property type="entry name" value="RsxD_RnfD"/>
    <property type="match status" value="1"/>
</dbReference>
<name>A0AAX3BF91_9SPIR</name>
<dbReference type="EC" id="7.-.-.-" evidence="10"/>
<dbReference type="EMBL" id="CP073355">
    <property type="protein sequence ID" value="URA10793.1"/>
    <property type="molecule type" value="Genomic_DNA"/>
</dbReference>
<keyword evidence="2 10" id="KW-0597">Phosphoprotein</keyword>
<gene>
    <name evidence="10" type="primary">rnfD</name>
    <name evidence="11" type="ORF">KDW03_03030</name>
</gene>
<keyword evidence="5 10" id="KW-0812">Transmembrane</keyword>
<protein>
    <recommendedName>
        <fullName evidence="10">Ion-translocating oxidoreductase complex subunit D</fullName>
        <ecNumber evidence="10">7.-.-.-</ecNumber>
    </recommendedName>
    <alternativeName>
        <fullName evidence="10">Rnf electron transport complex subunit D</fullName>
    </alternativeName>
</protein>
<dbReference type="Pfam" id="PF03116">
    <property type="entry name" value="NQR2_RnfD_RnfE"/>
    <property type="match status" value="1"/>
</dbReference>